<gene>
    <name evidence="1" type="ORF">M3M36_00610</name>
</gene>
<dbReference type="Gene3D" id="3.20.20.100">
    <property type="entry name" value="NADP-dependent oxidoreductase domain"/>
    <property type="match status" value="1"/>
</dbReference>
<dbReference type="EMBL" id="CP097122">
    <property type="protein sequence ID" value="USS92151.1"/>
    <property type="molecule type" value="Genomic_DNA"/>
</dbReference>
<proteinExistence type="predicted"/>
<sequence>MVIQELLSSVAVELVCNGKGSRCGTLRSIGVSNFDAGKIVEFAKLVETTQQVNQLEFNLWNQREKDQEWNKKYSVQPETTVRPISQPGFAENW</sequence>
<accession>A0ABY5C070</accession>
<keyword evidence="2" id="KW-1185">Reference proteome</keyword>
<dbReference type="InterPro" id="IPR036812">
    <property type="entry name" value="NAD(P)_OxRdtase_dom_sf"/>
</dbReference>
<evidence type="ECO:0000313" key="2">
    <source>
        <dbReference type="Proteomes" id="UP001056093"/>
    </source>
</evidence>
<dbReference type="SUPFAM" id="SSF51430">
    <property type="entry name" value="NAD(P)-linked oxidoreductase"/>
    <property type="match status" value="1"/>
</dbReference>
<protein>
    <submittedName>
        <fullName evidence="1">Uncharacterized protein</fullName>
    </submittedName>
</protein>
<evidence type="ECO:0000313" key="1">
    <source>
        <dbReference type="EMBL" id="USS92151.1"/>
    </source>
</evidence>
<dbReference type="RefSeq" id="WP_252773952.1">
    <property type="nucleotide sequence ID" value="NZ_CP097122.1"/>
</dbReference>
<name>A0ABY5C070_9LACO</name>
<reference evidence="1" key="1">
    <citation type="submission" date="2022-05" db="EMBL/GenBank/DDBJ databases">
        <authorList>
            <person name="Oliphant S.A."/>
            <person name="Watson-Haigh N.S."/>
            <person name="Sumby K.M."/>
            <person name="Gardner J.M."/>
            <person name="Jiranek V."/>
        </authorList>
    </citation>
    <scope>NUCLEOTIDE SEQUENCE</scope>
    <source>
        <strain evidence="1">KI3_B9</strain>
    </source>
</reference>
<dbReference type="Proteomes" id="UP001056093">
    <property type="component" value="Chromosome"/>
</dbReference>
<organism evidence="1 2">
    <name type="scientific">Fructobacillus americanaquae</name>
    <dbReference type="NCBI Taxonomy" id="2940302"/>
    <lineage>
        <taxon>Bacteria</taxon>
        <taxon>Bacillati</taxon>
        <taxon>Bacillota</taxon>
        <taxon>Bacilli</taxon>
        <taxon>Lactobacillales</taxon>
        <taxon>Lactobacillaceae</taxon>
        <taxon>Fructobacillus</taxon>
    </lineage>
</organism>